<accession>A0A834NXZ6</accession>
<evidence type="ECO:0000256" key="1">
    <source>
        <dbReference type="SAM" id="MobiDB-lite"/>
    </source>
</evidence>
<sequence>MAVEEECRPNKEREKFNEREGKQGRWSAAEVDLTATTAATAAAAAAAAAATATTTVAGELFEEGGPRG</sequence>
<evidence type="ECO:0000313" key="2">
    <source>
        <dbReference type="EMBL" id="KAF7420512.1"/>
    </source>
</evidence>
<dbReference type="Proteomes" id="UP000600918">
    <property type="component" value="Unassembled WGS sequence"/>
</dbReference>
<proteinExistence type="predicted"/>
<protein>
    <submittedName>
        <fullName evidence="2">Uncharacterized protein</fullName>
    </submittedName>
</protein>
<dbReference type="AlphaFoldDB" id="A0A834NXZ6"/>
<keyword evidence="3" id="KW-1185">Reference proteome</keyword>
<gene>
    <name evidence="2" type="ORF">H0235_010809</name>
</gene>
<feature type="region of interest" description="Disordered" evidence="1">
    <location>
        <begin position="1"/>
        <end position="25"/>
    </location>
</feature>
<evidence type="ECO:0000313" key="3">
    <source>
        <dbReference type="Proteomes" id="UP000600918"/>
    </source>
</evidence>
<comment type="caution">
    <text evidence="2">The sequence shown here is derived from an EMBL/GenBank/DDBJ whole genome shotgun (WGS) entry which is preliminary data.</text>
</comment>
<organism evidence="2 3">
    <name type="scientific">Vespula pensylvanica</name>
    <name type="common">Western yellow jacket</name>
    <name type="synonym">Wasp</name>
    <dbReference type="NCBI Taxonomy" id="30213"/>
    <lineage>
        <taxon>Eukaryota</taxon>
        <taxon>Metazoa</taxon>
        <taxon>Ecdysozoa</taxon>
        <taxon>Arthropoda</taxon>
        <taxon>Hexapoda</taxon>
        <taxon>Insecta</taxon>
        <taxon>Pterygota</taxon>
        <taxon>Neoptera</taxon>
        <taxon>Endopterygota</taxon>
        <taxon>Hymenoptera</taxon>
        <taxon>Apocrita</taxon>
        <taxon>Aculeata</taxon>
        <taxon>Vespoidea</taxon>
        <taxon>Vespidae</taxon>
        <taxon>Vespinae</taxon>
        <taxon>Vespula</taxon>
    </lineage>
</organism>
<dbReference type="EMBL" id="JACSDY010000009">
    <property type="protein sequence ID" value="KAF7420512.1"/>
    <property type="molecule type" value="Genomic_DNA"/>
</dbReference>
<reference evidence="2" key="1">
    <citation type="journal article" date="2020" name="G3 (Bethesda)">
        <title>High-Quality Assemblies for Three Invasive Social Wasps from the &lt;i&gt;Vespula&lt;/i&gt; Genus.</title>
        <authorList>
            <person name="Harrop T.W.R."/>
            <person name="Guhlin J."/>
            <person name="McLaughlin G.M."/>
            <person name="Permina E."/>
            <person name="Stockwell P."/>
            <person name="Gilligan J."/>
            <person name="Le Lec M.F."/>
            <person name="Gruber M.A.M."/>
            <person name="Quinn O."/>
            <person name="Lovegrove M."/>
            <person name="Duncan E.J."/>
            <person name="Remnant E.J."/>
            <person name="Van Eeckhoven J."/>
            <person name="Graham B."/>
            <person name="Knapp R.A."/>
            <person name="Langford K.W."/>
            <person name="Kronenberg Z."/>
            <person name="Press M.O."/>
            <person name="Eacker S.M."/>
            <person name="Wilson-Rankin E.E."/>
            <person name="Purcell J."/>
            <person name="Lester P.J."/>
            <person name="Dearden P.K."/>
        </authorList>
    </citation>
    <scope>NUCLEOTIDE SEQUENCE</scope>
    <source>
        <strain evidence="2">Volc-1</strain>
    </source>
</reference>
<name>A0A834NXZ6_VESPE</name>
<feature type="compositionally biased region" description="Basic and acidic residues" evidence="1">
    <location>
        <begin position="1"/>
        <end position="23"/>
    </location>
</feature>